<sequence length="32" mass="3807">MFLMIIITIFFFFKLLSSLPRKARGNQKTIKC</sequence>
<feature type="chain" id="PRO_5015183955" evidence="1">
    <location>
        <begin position="19"/>
        <end position="32"/>
    </location>
</feature>
<proteinExistence type="predicted"/>
<reference evidence="2" key="1">
    <citation type="submission" date="2018-02" db="EMBL/GenBank/DDBJ databases">
        <title>Rhizophora mucronata_Transcriptome.</title>
        <authorList>
            <person name="Meera S.P."/>
            <person name="Sreeshan A."/>
            <person name="Augustine A."/>
        </authorList>
    </citation>
    <scope>NUCLEOTIDE SEQUENCE</scope>
    <source>
        <tissue evidence="2">Leaf</tissue>
    </source>
</reference>
<accession>A0A2P2KMZ8</accession>
<evidence type="ECO:0000313" key="2">
    <source>
        <dbReference type="EMBL" id="MBX07099.1"/>
    </source>
</evidence>
<protein>
    <submittedName>
        <fullName evidence="2">Uncharacterized protein</fullName>
    </submittedName>
</protein>
<name>A0A2P2KMZ8_RHIMU</name>
<evidence type="ECO:0000256" key="1">
    <source>
        <dbReference type="SAM" id="SignalP"/>
    </source>
</evidence>
<organism evidence="2">
    <name type="scientific">Rhizophora mucronata</name>
    <name type="common">Asiatic mangrove</name>
    <dbReference type="NCBI Taxonomy" id="61149"/>
    <lineage>
        <taxon>Eukaryota</taxon>
        <taxon>Viridiplantae</taxon>
        <taxon>Streptophyta</taxon>
        <taxon>Embryophyta</taxon>
        <taxon>Tracheophyta</taxon>
        <taxon>Spermatophyta</taxon>
        <taxon>Magnoliopsida</taxon>
        <taxon>eudicotyledons</taxon>
        <taxon>Gunneridae</taxon>
        <taxon>Pentapetalae</taxon>
        <taxon>rosids</taxon>
        <taxon>fabids</taxon>
        <taxon>Malpighiales</taxon>
        <taxon>Rhizophoraceae</taxon>
        <taxon>Rhizophora</taxon>
    </lineage>
</organism>
<dbReference type="AlphaFoldDB" id="A0A2P2KMZ8"/>
<feature type="signal peptide" evidence="1">
    <location>
        <begin position="1"/>
        <end position="18"/>
    </location>
</feature>
<dbReference type="EMBL" id="GGEC01026615">
    <property type="protein sequence ID" value="MBX07099.1"/>
    <property type="molecule type" value="Transcribed_RNA"/>
</dbReference>
<keyword evidence="1" id="KW-0732">Signal</keyword>